<evidence type="ECO:0000256" key="1">
    <source>
        <dbReference type="SAM" id="MobiDB-lite"/>
    </source>
</evidence>
<dbReference type="AlphaFoldDB" id="A0AAV4ST14"/>
<comment type="caution">
    <text evidence="2">The sequence shown here is derived from an EMBL/GenBank/DDBJ whole genome shotgun (WGS) entry which is preliminary data.</text>
</comment>
<dbReference type="EMBL" id="BPLQ01008381">
    <property type="protein sequence ID" value="GIY36910.1"/>
    <property type="molecule type" value="Genomic_DNA"/>
</dbReference>
<gene>
    <name evidence="2" type="ORF">CDAR_618431</name>
</gene>
<proteinExistence type="predicted"/>
<evidence type="ECO:0000313" key="2">
    <source>
        <dbReference type="EMBL" id="GIY36910.1"/>
    </source>
</evidence>
<dbReference type="Proteomes" id="UP001054837">
    <property type="component" value="Unassembled WGS sequence"/>
</dbReference>
<feature type="region of interest" description="Disordered" evidence="1">
    <location>
        <begin position="1"/>
        <end position="21"/>
    </location>
</feature>
<evidence type="ECO:0000313" key="3">
    <source>
        <dbReference type="Proteomes" id="UP001054837"/>
    </source>
</evidence>
<keyword evidence="3" id="KW-1185">Reference proteome</keyword>
<reference evidence="2 3" key="1">
    <citation type="submission" date="2021-06" db="EMBL/GenBank/DDBJ databases">
        <title>Caerostris darwini draft genome.</title>
        <authorList>
            <person name="Kono N."/>
            <person name="Arakawa K."/>
        </authorList>
    </citation>
    <scope>NUCLEOTIDE SEQUENCE [LARGE SCALE GENOMIC DNA]</scope>
</reference>
<organism evidence="2 3">
    <name type="scientific">Caerostris darwini</name>
    <dbReference type="NCBI Taxonomy" id="1538125"/>
    <lineage>
        <taxon>Eukaryota</taxon>
        <taxon>Metazoa</taxon>
        <taxon>Ecdysozoa</taxon>
        <taxon>Arthropoda</taxon>
        <taxon>Chelicerata</taxon>
        <taxon>Arachnida</taxon>
        <taxon>Araneae</taxon>
        <taxon>Araneomorphae</taxon>
        <taxon>Entelegynae</taxon>
        <taxon>Araneoidea</taxon>
        <taxon>Araneidae</taxon>
        <taxon>Caerostris</taxon>
    </lineage>
</organism>
<accession>A0AAV4ST14</accession>
<protein>
    <submittedName>
        <fullName evidence="2">Uncharacterized protein</fullName>
    </submittedName>
</protein>
<name>A0AAV4ST14_9ARAC</name>
<sequence>MALGRHPPHTPVPESEENGTMKDISYEIQKSRISVFNDSGRGRNSLSIGRSESPTSVFCLPKLAKARWNVPARYLAEWLGCVNTRQAGVYCLLAHWG</sequence>